<keyword evidence="1" id="KW-0812">Transmembrane</keyword>
<evidence type="ECO:0000259" key="2">
    <source>
        <dbReference type="Pfam" id="PF19762"/>
    </source>
</evidence>
<reference evidence="3 4" key="1">
    <citation type="submission" date="2014-11" db="EMBL/GenBank/DDBJ databases">
        <title>Genome sequence of Flavihumibacter solisilvae 3-3.</title>
        <authorList>
            <person name="Zhou G."/>
            <person name="Li M."/>
            <person name="Wang G."/>
        </authorList>
    </citation>
    <scope>NUCLEOTIDE SEQUENCE [LARGE SCALE GENOMIC DNA]</scope>
    <source>
        <strain evidence="3 4">3-3</strain>
    </source>
</reference>
<evidence type="ECO:0000313" key="4">
    <source>
        <dbReference type="Proteomes" id="UP000031408"/>
    </source>
</evidence>
<name>A0A0C1KSS9_9BACT</name>
<feature type="transmembrane region" description="Helical" evidence="1">
    <location>
        <begin position="6"/>
        <end position="23"/>
    </location>
</feature>
<sequence>MDIAIFISALTLSFAILFAFRQYNRSKERRALIEKGLDPSLINIYSSKLGARIFLFAGIILLGIAIGIIGGITLAAVFKTPGETKEFILLSTIVCTGLSCFTCYYLSRDKTM</sequence>
<dbReference type="Proteomes" id="UP000031408">
    <property type="component" value="Unassembled WGS sequence"/>
</dbReference>
<proteinExistence type="predicted"/>
<dbReference type="AlphaFoldDB" id="A0A0C1KSS9"/>
<keyword evidence="1" id="KW-0472">Membrane</keyword>
<accession>A0A0C1KSS9</accession>
<gene>
    <name evidence="3" type="ORF">OI18_22995</name>
</gene>
<dbReference type="STRING" id="1349421.OI18_22995"/>
<dbReference type="Pfam" id="PF19762">
    <property type="entry name" value="DUF6249"/>
    <property type="match status" value="1"/>
</dbReference>
<dbReference type="EMBL" id="JSVC01000045">
    <property type="protein sequence ID" value="KIC90757.1"/>
    <property type="molecule type" value="Genomic_DNA"/>
</dbReference>
<comment type="caution">
    <text evidence="3">The sequence shown here is derived from an EMBL/GenBank/DDBJ whole genome shotgun (WGS) entry which is preliminary data.</text>
</comment>
<dbReference type="InterPro" id="IPR046216">
    <property type="entry name" value="DUF6249"/>
</dbReference>
<feature type="transmembrane region" description="Helical" evidence="1">
    <location>
        <begin position="87"/>
        <end position="106"/>
    </location>
</feature>
<protein>
    <recommendedName>
        <fullName evidence="2">DUF6249 domain-containing protein</fullName>
    </recommendedName>
</protein>
<keyword evidence="4" id="KW-1185">Reference proteome</keyword>
<feature type="transmembrane region" description="Helical" evidence="1">
    <location>
        <begin position="53"/>
        <end position="75"/>
    </location>
</feature>
<evidence type="ECO:0000313" key="3">
    <source>
        <dbReference type="EMBL" id="KIC90757.1"/>
    </source>
</evidence>
<organism evidence="3 4">
    <name type="scientific">Flavihumibacter solisilvae</name>
    <dbReference type="NCBI Taxonomy" id="1349421"/>
    <lineage>
        <taxon>Bacteria</taxon>
        <taxon>Pseudomonadati</taxon>
        <taxon>Bacteroidota</taxon>
        <taxon>Chitinophagia</taxon>
        <taxon>Chitinophagales</taxon>
        <taxon>Chitinophagaceae</taxon>
        <taxon>Flavihumibacter</taxon>
    </lineage>
</organism>
<evidence type="ECO:0000256" key="1">
    <source>
        <dbReference type="SAM" id="Phobius"/>
    </source>
</evidence>
<dbReference type="RefSeq" id="WP_039144508.1">
    <property type="nucleotide sequence ID" value="NZ_JSVC01000045.1"/>
</dbReference>
<keyword evidence="1" id="KW-1133">Transmembrane helix</keyword>
<feature type="domain" description="DUF6249" evidence="2">
    <location>
        <begin position="6"/>
        <end position="108"/>
    </location>
</feature>
<dbReference type="OrthoDB" id="9949484at2"/>